<dbReference type="RefSeq" id="WP_200465254.1">
    <property type="nucleotide sequence ID" value="NZ_JAENRR010000025.1"/>
</dbReference>
<evidence type="ECO:0000313" key="2">
    <source>
        <dbReference type="EMBL" id="MBK3518026.1"/>
    </source>
</evidence>
<gene>
    <name evidence="2" type="ORF">JIV24_11835</name>
</gene>
<dbReference type="InterPro" id="IPR021255">
    <property type="entry name" value="DUF2807"/>
</dbReference>
<dbReference type="PROSITE" id="PS51257">
    <property type="entry name" value="PROKAR_LIPOPROTEIN"/>
    <property type="match status" value="1"/>
</dbReference>
<evidence type="ECO:0000313" key="3">
    <source>
        <dbReference type="Proteomes" id="UP000605676"/>
    </source>
</evidence>
<comment type="caution">
    <text evidence="2">The sequence shown here is derived from an EMBL/GenBank/DDBJ whole genome shotgun (WGS) entry which is preliminary data.</text>
</comment>
<accession>A0ABS1HK96</accession>
<dbReference type="Pfam" id="PF10988">
    <property type="entry name" value="DUF2807"/>
    <property type="match status" value="1"/>
</dbReference>
<evidence type="ECO:0000259" key="1">
    <source>
        <dbReference type="Pfam" id="PF10988"/>
    </source>
</evidence>
<dbReference type="EMBL" id="JAENRR010000025">
    <property type="protein sequence ID" value="MBK3518026.1"/>
    <property type="molecule type" value="Genomic_DNA"/>
</dbReference>
<protein>
    <submittedName>
        <fullName evidence="2">DUF2807 domain-containing protein</fullName>
    </submittedName>
</protein>
<dbReference type="Proteomes" id="UP000605676">
    <property type="component" value="Unassembled WGS sequence"/>
</dbReference>
<organism evidence="2 3">
    <name type="scientific">Carboxylicivirga marina</name>
    <dbReference type="NCBI Taxonomy" id="2800988"/>
    <lineage>
        <taxon>Bacteria</taxon>
        <taxon>Pseudomonadati</taxon>
        <taxon>Bacteroidota</taxon>
        <taxon>Bacteroidia</taxon>
        <taxon>Marinilabiliales</taxon>
        <taxon>Marinilabiliaceae</taxon>
        <taxon>Carboxylicivirga</taxon>
    </lineage>
</organism>
<proteinExistence type="predicted"/>
<reference evidence="2 3" key="1">
    <citation type="submission" date="2021-01" db="EMBL/GenBank/DDBJ databases">
        <title>Carboxyliciviraga sp.nov., isolated from coastal sediments.</title>
        <authorList>
            <person name="Lu D."/>
            <person name="Zhang T."/>
        </authorList>
    </citation>
    <scope>NUCLEOTIDE SEQUENCE [LARGE SCALE GENOMIC DNA]</scope>
    <source>
        <strain evidence="2 3">N1Y132</strain>
    </source>
</reference>
<feature type="domain" description="Putative auto-transporter adhesin head GIN" evidence="1">
    <location>
        <begin position="45"/>
        <end position="231"/>
    </location>
</feature>
<dbReference type="Gene3D" id="2.160.20.120">
    <property type="match status" value="1"/>
</dbReference>
<keyword evidence="3" id="KW-1185">Reference proteome</keyword>
<name>A0ABS1HK96_9BACT</name>
<sequence>MSVVKYKQSTSILCLIVLFTSCEYINNLMGNDEIIHETQTVGQITSIVVDAPVRLVLHNRETNEAMIKGGNRLVENLLLSVDDGILYIEHEKKNYLQKSKLIELGLSANYISRITANMAFELIAPERIVSENFAMVINGGAKFAEIELNLECYNISLYVYGNNNIGNFHLGGTANKGSFTLEGSVNINALDLDCQDVNVKHKSIGSCKVHAQSKLNVTTYSSGDTYYKGSPIIHHQKVQVPYLNCSGKLIQID</sequence>